<dbReference type="KEGG" id="cpeg:CPELA_01625"/>
<protein>
    <submittedName>
        <fullName evidence="1">Uncharacterized protein</fullName>
    </submittedName>
</protein>
<keyword evidence="2" id="KW-1185">Reference proteome</keyword>
<gene>
    <name evidence="1" type="ORF">CPELA_01625</name>
</gene>
<dbReference type="Proteomes" id="UP000288929">
    <property type="component" value="Chromosome"/>
</dbReference>
<name>A0A410W6W8_9CORY</name>
<accession>A0A410W6W8</accession>
<dbReference type="Pfam" id="PF11377">
    <property type="entry name" value="DUF3180"/>
    <property type="match status" value="1"/>
</dbReference>
<evidence type="ECO:0000313" key="2">
    <source>
        <dbReference type="Proteomes" id="UP000288929"/>
    </source>
</evidence>
<organism evidence="1 2">
    <name type="scientific">Corynebacterium pelargi</name>
    <dbReference type="NCBI Taxonomy" id="1471400"/>
    <lineage>
        <taxon>Bacteria</taxon>
        <taxon>Bacillati</taxon>
        <taxon>Actinomycetota</taxon>
        <taxon>Actinomycetes</taxon>
        <taxon>Mycobacteriales</taxon>
        <taxon>Corynebacteriaceae</taxon>
        <taxon>Corynebacterium</taxon>
    </lineage>
</organism>
<dbReference type="OrthoDB" id="4426699at2"/>
<proteinExistence type="predicted"/>
<dbReference type="AlphaFoldDB" id="A0A410W6W8"/>
<reference evidence="1 2" key="1">
    <citation type="submission" date="2019-01" db="EMBL/GenBank/DDBJ databases">
        <authorList>
            <person name="Ruckert C."/>
            <person name="Busche T."/>
            <person name="Kalinowski J."/>
        </authorList>
    </citation>
    <scope>NUCLEOTIDE SEQUENCE [LARGE SCALE GENOMIC DNA]</scope>
    <source>
        <strain evidence="1 2">136/3</strain>
    </source>
</reference>
<evidence type="ECO:0000313" key="1">
    <source>
        <dbReference type="EMBL" id="QAU51624.1"/>
    </source>
</evidence>
<dbReference type="RefSeq" id="WP_128889186.1">
    <property type="nucleotide sequence ID" value="NZ_BMCX01000004.1"/>
</dbReference>
<sequence>MKRSSIPGLIAVGVVAAIAMWILTKFFYSYMPTVPASVAMTLWLLAAVVGFAAIRVRQRISEDEVGQDRSQLNPVTAAKLLVVAKASAWTGALFGGAYIGRALYVVPKAQELVAAGEDAPLVLAAALGGVAVSVAGVCLERACSVPPPPQGESVR</sequence>
<dbReference type="InterPro" id="IPR021517">
    <property type="entry name" value="DUF3180"/>
</dbReference>
<dbReference type="EMBL" id="CP035299">
    <property type="protein sequence ID" value="QAU51624.1"/>
    <property type="molecule type" value="Genomic_DNA"/>
</dbReference>